<dbReference type="Pfam" id="PF07715">
    <property type="entry name" value="Plug"/>
    <property type="match status" value="1"/>
</dbReference>
<keyword evidence="3 8" id="KW-1134">Transmembrane beta strand</keyword>
<comment type="caution">
    <text evidence="13">The sequence shown here is derived from an EMBL/GenBank/DDBJ whole genome shotgun (WGS) entry which is preliminary data.</text>
</comment>
<comment type="similarity">
    <text evidence="8 9">Belongs to the TonB-dependent receptor family.</text>
</comment>
<evidence type="ECO:0000256" key="6">
    <source>
        <dbReference type="ARBA" id="ARBA00023136"/>
    </source>
</evidence>
<keyword evidence="7 8" id="KW-0998">Cell outer membrane</keyword>
<dbReference type="PANTHER" id="PTHR30442">
    <property type="entry name" value="IRON III DICITRATE TRANSPORT PROTEIN FECA"/>
    <property type="match status" value="1"/>
</dbReference>
<evidence type="ECO:0000259" key="12">
    <source>
        <dbReference type="Pfam" id="PF07715"/>
    </source>
</evidence>
<keyword evidence="13" id="KW-0675">Receptor</keyword>
<dbReference type="InterPro" id="IPR036942">
    <property type="entry name" value="Beta-barrel_TonB_sf"/>
</dbReference>
<dbReference type="InterPro" id="IPR037066">
    <property type="entry name" value="Plug_dom_sf"/>
</dbReference>
<evidence type="ECO:0000256" key="8">
    <source>
        <dbReference type="PROSITE-ProRule" id="PRU01360"/>
    </source>
</evidence>
<comment type="subcellular location">
    <subcellularLocation>
        <location evidence="1 8">Cell outer membrane</location>
        <topology evidence="1 8">Multi-pass membrane protein</topology>
    </subcellularLocation>
</comment>
<evidence type="ECO:0000256" key="1">
    <source>
        <dbReference type="ARBA" id="ARBA00004571"/>
    </source>
</evidence>
<accession>A0A7C9HF98</accession>
<evidence type="ECO:0000256" key="9">
    <source>
        <dbReference type="RuleBase" id="RU003357"/>
    </source>
</evidence>
<dbReference type="SUPFAM" id="SSF56935">
    <property type="entry name" value="Porins"/>
    <property type="match status" value="1"/>
</dbReference>
<name>A0A7C9HF98_9BACT</name>
<evidence type="ECO:0000256" key="5">
    <source>
        <dbReference type="ARBA" id="ARBA00023077"/>
    </source>
</evidence>
<evidence type="ECO:0000259" key="11">
    <source>
        <dbReference type="Pfam" id="PF00593"/>
    </source>
</evidence>
<dbReference type="AlphaFoldDB" id="A0A7C9HF98"/>
<protein>
    <submittedName>
        <fullName evidence="13">TonB-dependent receptor</fullName>
    </submittedName>
</protein>
<dbReference type="InterPro" id="IPR012910">
    <property type="entry name" value="Plug_dom"/>
</dbReference>
<dbReference type="Gene3D" id="2.40.170.20">
    <property type="entry name" value="TonB-dependent receptor, beta-barrel domain"/>
    <property type="match status" value="1"/>
</dbReference>
<keyword evidence="5 9" id="KW-0798">TonB box</keyword>
<reference evidence="13 14" key="1">
    <citation type="submission" date="2019-09" db="EMBL/GenBank/DDBJ databases">
        <title>Prevotella A2879 sp. nov., isolated from an abscess of a patient.</title>
        <authorList>
            <person name="Buhl M."/>
            <person name="Oberhettinger P."/>
        </authorList>
    </citation>
    <scope>NUCLEOTIDE SEQUENCE [LARGE SCALE GENOMIC DNA]</scope>
    <source>
        <strain evidence="13 14">A2879</strain>
    </source>
</reference>
<gene>
    <name evidence="13" type="ORF">F0475_05265</name>
</gene>
<keyword evidence="4 8" id="KW-0812">Transmembrane</keyword>
<evidence type="ECO:0000256" key="10">
    <source>
        <dbReference type="SAM" id="SignalP"/>
    </source>
</evidence>
<organism evidence="13 14">
    <name type="scientific">Prevotella vespertina</name>
    <dbReference type="NCBI Taxonomy" id="2608404"/>
    <lineage>
        <taxon>Bacteria</taxon>
        <taxon>Pseudomonadati</taxon>
        <taxon>Bacteroidota</taxon>
        <taxon>Bacteroidia</taxon>
        <taxon>Bacteroidales</taxon>
        <taxon>Prevotellaceae</taxon>
        <taxon>Prevotella</taxon>
    </lineage>
</organism>
<feature type="domain" description="TonB-dependent receptor plug" evidence="12">
    <location>
        <begin position="61"/>
        <end position="170"/>
    </location>
</feature>
<keyword evidence="6 8" id="KW-0472">Membrane</keyword>
<sequence length="752" mass="84881">MLYNTKYMLSLLLVLTPLSMCAQTQDSLQTEQKSALTDSVHRMTEVIVRSNQMLGSKFEARNRTGSAYYISPTEIVKFGYTDINRMLKSVPGVNVYEEDGYGLRPNISLRGTKAERSERITLMEDGVLAAPAPYAAPAAYYFPNAGRMYAIEVLKGSSQVQYGPFTTGGAINMVSTPIPSKFSLKANASYGSYNTLKSYFSVGNRFKYTGFIIEYLRYQSDGFRKDVPNERTGFKRNDIIAKFAAQTNNEEGLNHLFELKFGFANETSDETYLGLSEQDFALRPYYRYAGAQKDNLKTRHTQWVATYVIESPRKLKITTNLYYNYFFRNWYKLNEVRVGNTKDERRSIDAVLADPETNKAYFDIVTGQTDYVGEALMLRANHRVYHSRGIQSKGEYRTMLWDGYLTAELGLRYHADSEDRFQQDDGYSMQGGRMQLFLKGLPGSNANRITTAHAWAGYWLAKWSKGIVTLTAGMRYEDVDLLKRDYTKADPRRTGMVRIETSNHARALLPGIGVNVKLLPTLSAFGGLHKGFAPPSATLDQKAESSVNVEAGLRYTTTKMKVEAIVFNNNYSNMLGSDLAAQGGQGTLEQFNVGKALVNGLEFMFQYQPIPQHLALRLPLQLSYTYTNTKMKNDFVSSAWGHVVYGDEIPYIYKHALNLQIGLEYKWLEANFGARYNGDMRTTAGQGRIAEREKIPHHLILDASLKGRINKRLTLTLNAINLTNKRYLVSRHPSGLRAGHPLGVYGGLQFKL</sequence>
<dbReference type="PROSITE" id="PS52016">
    <property type="entry name" value="TONB_DEPENDENT_REC_3"/>
    <property type="match status" value="1"/>
</dbReference>
<dbReference type="InterPro" id="IPR000531">
    <property type="entry name" value="Beta-barrel_TonB"/>
</dbReference>
<evidence type="ECO:0000313" key="13">
    <source>
        <dbReference type="EMBL" id="MUL27724.1"/>
    </source>
</evidence>
<evidence type="ECO:0000256" key="3">
    <source>
        <dbReference type="ARBA" id="ARBA00022452"/>
    </source>
</evidence>
<dbReference type="InterPro" id="IPR039426">
    <property type="entry name" value="TonB-dep_rcpt-like"/>
</dbReference>
<evidence type="ECO:0000256" key="7">
    <source>
        <dbReference type="ARBA" id="ARBA00023237"/>
    </source>
</evidence>
<feature type="domain" description="TonB-dependent receptor-like beta-barrel" evidence="11">
    <location>
        <begin position="287"/>
        <end position="722"/>
    </location>
</feature>
<keyword evidence="2 8" id="KW-0813">Transport</keyword>
<feature type="signal peptide" evidence="10">
    <location>
        <begin position="1"/>
        <end position="22"/>
    </location>
</feature>
<dbReference type="Pfam" id="PF00593">
    <property type="entry name" value="TonB_dep_Rec_b-barrel"/>
    <property type="match status" value="1"/>
</dbReference>
<feature type="chain" id="PRO_5028927977" evidence="10">
    <location>
        <begin position="23"/>
        <end position="752"/>
    </location>
</feature>
<dbReference type="GO" id="GO:0009279">
    <property type="term" value="C:cell outer membrane"/>
    <property type="evidence" value="ECO:0007669"/>
    <property type="project" value="UniProtKB-SubCell"/>
</dbReference>
<proteinExistence type="inferred from homology"/>
<evidence type="ECO:0000256" key="4">
    <source>
        <dbReference type="ARBA" id="ARBA00022692"/>
    </source>
</evidence>
<evidence type="ECO:0000313" key="14">
    <source>
        <dbReference type="Proteomes" id="UP000482295"/>
    </source>
</evidence>
<evidence type="ECO:0000256" key="2">
    <source>
        <dbReference type="ARBA" id="ARBA00022448"/>
    </source>
</evidence>
<keyword evidence="10" id="KW-0732">Signal</keyword>
<dbReference type="GO" id="GO:0033214">
    <property type="term" value="P:siderophore-iron import into cell"/>
    <property type="evidence" value="ECO:0007669"/>
    <property type="project" value="TreeGrafter"/>
</dbReference>
<dbReference type="Gene3D" id="2.170.130.10">
    <property type="entry name" value="TonB-dependent receptor, plug domain"/>
    <property type="match status" value="1"/>
</dbReference>
<dbReference type="EMBL" id="VVIQ01000004">
    <property type="protein sequence ID" value="MUL27724.1"/>
    <property type="molecule type" value="Genomic_DNA"/>
</dbReference>
<dbReference type="Proteomes" id="UP000482295">
    <property type="component" value="Unassembled WGS sequence"/>
</dbReference>
<dbReference type="PANTHER" id="PTHR30442:SF0">
    <property type="entry name" value="FE(3+) DICITRATE TRANSPORT PROTEIN FECA"/>
    <property type="match status" value="1"/>
</dbReference>
<keyword evidence="14" id="KW-1185">Reference proteome</keyword>